<dbReference type="InterPro" id="IPR029069">
    <property type="entry name" value="HotDog_dom_sf"/>
</dbReference>
<dbReference type="InterPro" id="IPR003736">
    <property type="entry name" value="PAAI_dom"/>
</dbReference>
<dbReference type="InterPro" id="IPR006683">
    <property type="entry name" value="Thioestr_dom"/>
</dbReference>
<evidence type="ECO:0000256" key="2">
    <source>
        <dbReference type="ARBA" id="ARBA00035880"/>
    </source>
</evidence>
<evidence type="ECO:0000256" key="6">
    <source>
        <dbReference type="ARBA" id="ARBA00040062"/>
    </source>
</evidence>
<keyword evidence="10" id="KW-1185">Reference proteome</keyword>
<dbReference type="PANTHER" id="PTHR43240">
    <property type="entry name" value="1,4-DIHYDROXY-2-NAPHTHOYL-COA THIOESTERASE 1"/>
    <property type="match status" value="1"/>
</dbReference>
<organism evidence="9 10">
    <name type="scientific">Alloalcanivorax gelatiniphagus</name>
    <dbReference type="NCBI Taxonomy" id="1194167"/>
    <lineage>
        <taxon>Bacteria</taxon>
        <taxon>Pseudomonadati</taxon>
        <taxon>Pseudomonadota</taxon>
        <taxon>Gammaproteobacteria</taxon>
        <taxon>Oceanospirillales</taxon>
        <taxon>Alcanivoracaceae</taxon>
        <taxon>Alloalcanivorax</taxon>
    </lineage>
</organism>
<dbReference type="RefSeq" id="WP_138772106.1">
    <property type="nucleotide sequence ID" value="NZ_JBHSSX010000239.1"/>
</dbReference>
<evidence type="ECO:0000256" key="1">
    <source>
        <dbReference type="ARBA" id="ARBA00022801"/>
    </source>
</evidence>
<comment type="similarity">
    <text evidence="4">Belongs to the YigI thioesterase family.</text>
</comment>
<reference evidence="9 10" key="1">
    <citation type="submission" date="2019-05" db="EMBL/GenBank/DDBJ databases">
        <title>Genome of Alcanivorax gelatiniphagus, an oil degrading marine bacteria.</title>
        <authorList>
            <person name="Kwon K.K."/>
        </authorList>
    </citation>
    <scope>NUCLEOTIDE SEQUENCE [LARGE SCALE GENOMIC DNA]</scope>
    <source>
        <strain evidence="9 10">MEBiC 08158</strain>
    </source>
</reference>
<dbReference type="CDD" id="cd03443">
    <property type="entry name" value="PaaI_thioesterase"/>
    <property type="match status" value="1"/>
</dbReference>
<dbReference type="Proteomes" id="UP000739180">
    <property type="component" value="Unassembled WGS sequence"/>
</dbReference>
<evidence type="ECO:0000313" key="9">
    <source>
        <dbReference type="EMBL" id="TMW13003.1"/>
    </source>
</evidence>
<evidence type="ECO:0000256" key="4">
    <source>
        <dbReference type="ARBA" id="ARBA00038381"/>
    </source>
</evidence>
<comment type="catalytic activity">
    <reaction evidence="2">
        <text>a fatty acyl-CoA + H2O = a fatty acid + CoA + H(+)</text>
        <dbReference type="Rhea" id="RHEA:16781"/>
        <dbReference type="ChEBI" id="CHEBI:15377"/>
        <dbReference type="ChEBI" id="CHEBI:15378"/>
        <dbReference type="ChEBI" id="CHEBI:28868"/>
        <dbReference type="ChEBI" id="CHEBI:57287"/>
        <dbReference type="ChEBI" id="CHEBI:77636"/>
        <dbReference type="EC" id="3.1.2.20"/>
    </reaction>
</comment>
<accession>A0ABY2XMS6</accession>
<sequence length="138" mass="14659">MGQFDRIAEMMTPPFLRLLGVETVSIESGRVVSRLPVREALHQQNGYVHAGAVGTLADHTAGAAAGTLLDDAHMPLTAEYKVNMLRPALGVALVCEATVLKAGRALTVAESEVFAEDEQGQRKLIAKATVTLAIVPVR</sequence>
<evidence type="ECO:0000256" key="7">
    <source>
        <dbReference type="ARBA" id="ARBA00048062"/>
    </source>
</evidence>
<protein>
    <recommendedName>
        <fullName evidence="6">Medium/long-chain acyl-CoA thioesterase YigI</fullName>
        <ecNumber evidence="5">3.1.2.20</ecNumber>
    </recommendedName>
</protein>
<dbReference type="EMBL" id="VCQT01000027">
    <property type="protein sequence ID" value="TMW13003.1"/>
    <property type="molecule type" value="Genomic_DNA"/>
</dbReference>
<feature type="domain" description="Thioesterase" evidence="8">
    <location>
        <begin position="45"/>
        <end position="119"/>
    </location>
</feature>
<dbReference type="EC" id="3.1.2.20" evidence="5"/>
<comment type="catalytic activity">
    <reaction evidence="3">
        <text>a long-chain fatty acyl-CoA + H2O = a long-chain fatty acid + CoA + H(+)</text>
        <dbReference type="Rhea" id="RHEA:67680"/>
        <dbReference type="ChEBI" id="CHEBI:15377"/>
        <dbReference type="ChEBI" id="CHEBI:15378"/>
        <dbReference type="ChEBI" id="CHEBI:57287"/>
        <dbReference type="ChEBI" id="CHEBI:57560"/>
        <dbReference type="ChEBI" id="CHEBI:83139"/>
    </reaction>
</comment>
<evidence type="ECO:0000313" key="10">
    <source>
        <dbReference type="Proteomes" id="UP000739180"/>
    </source>
</evidence>
<dbReference type="Gene3D" id="3.10.129.10">
    <property type="entry name" value="Hotdog Thioesterase"/>
    <property type="match status" value="1"/>
</dbReference>
<dbReference type="SUPFAM" id="SSF54637">
    <property type="entry name" value="Thioesterase/thiol ester dehydrase-isomerase"/>
    <property type="match status" value="1"/>
</dbReference>
<evidence type="ECO:0000256" key="3">
    <source>
        <dbReference type="ARBA" id="ARBA00036002"/>
    </source>
</evidence>
<evidence type="ECO:0000256" key="5">
    <source>
        <dbReference type="ARBA" id="ARBA00038894"/>
    </source>
</evidence>
<comment type="caution">
    <text evidence="9">The sequence shown here is derived from an EMBL/GenBank/DDBJ whole genome shotgun (WGS) entry which is preliminary data.</text>
</comment>
<dbReference type="Pfam" id="PF03061">
    <property type="entry name" value="4HBT"/>
    <property type="match status" value="1"/>
</dbReference>
<evidence type="ECO:0000259" key="8">
    <source>
        <dbReference type="Pfam" id="PF03061"/>
    </source>
</evidence>
<gene>
    <name evidence="9" type="ORF">FGS76_08020</name>
</gene>
<name>A0ABY2XMS6_9GAMM</name>
<dbReference type="NCBIfam" id="TIGR00369">
    <property type="entry name" value="unchar_dom_1"/>
    <property type="match status" value="1"/>
</dbReference>
<dbReference type="PANTHER" id="PTHR43240:SF20">
    <property type="entry name" value="MEDIUM_LONG-CHAIN ACYL-COA THIOESTERASE YIGI"/>
    <property type="match status" value="1"/>
</dbReference>
<comment type="catalytic activity">
    <reaction evidence="7">
        <text>a medium-chain fatty acyl-CoA + H2O = a medium-chain fatty acid + CoA + H(+)</text>
        <dbReference type="Rhea" id="RHEA:68184"/>
        <dbReference type="ChEBI" id="CHEBI:15377"/>
        <dbReference type="ChEBI" id="CHEBI:15378"/>
        <dbReference type="ChEBI" id="CHEBI:57287"/>
        <dbReference type="ChEBI" id="CHEBI:59558"/>
        <dbReference type="ChEBI" id="CHEBI:90546"/>
    </reaction>
</comment>
<keyword evidence="1" id="KW-0378">Hydrolase</keyword>
<proteinExistence type="inferred from homology"/>